<organism evidence="2 3">
    <name type="scientific">Candidatus Protofrankia californiensis</name>
    <dbReference type="NCBI Taxonomy" id="1839754"/>
    <lineage>
        <taxon>Bacteria</taxon>
        <taxon>Bacillati</taxon>
        <taxon>Actinomycetota</taxon>
        <taxon>Actinomycetes</taxon>
        <taxon>Frankiales</taxon>
        <taxon>Frankiaceae</taxon>
        <taxon>Protofrankia</taxon>
    </lineage>
</organism>
<evidence type="ECO:0000256" key="1">
    <source>
        <dbReference type="SAM" id="MobiDB-lite"/>
    </source>
</evidence>
<dbReference type="EMBL" id="FLUV01000882">
    <property type="protein sequence ID" value="SBW21753.1"/>
    <property type="molecule type" value="Genomic_DNA"/>
</dbReference>
<reference evidence="3" key="1">
    <citation type="submission" date="2016-02" db="EMBL/GenBank/DDBJ databases">
        <authorList>
            <person name="Wibberg D."/>
        </authorList>
    </citation>
    <scope>NUCLEOTIDE SEQUENCE [LARGE SCALE GENOMIC DNA]</scope>
</reference>
<accession>A0A1C3NX03</accession>
<evidence type="ECO:0000313" key="3">
    <source>
        <dbReference type="Proteomes" id="UP000199013"/>
    </source>
</evidence>
<feature type="region of interest" description="Disordered" evidence="1">
    <location>
        <begin position="729"/>
        <end position="756"/>
    </location>
</feature>
<evidence type="ECO:0000313" key="2">
    <source>
        <dbReference type="EMBL" id="SBW21753.1"/>
    </source>
</evidence>
<feature type="compositionally biased region" description="Basic residues" evidence="1">
    <location>
        <begin position="839"/>
        <end position="857"/>
    </location>
</feature>
<protein>
    <submittedName>
        <fullName evidence="2">Uncharacterized protein</fullName>
    </submittedName>
</protein>
<dbReference type="AlphaFoldDB" id="A0A1C3NX03"/>
<sequence>MAWARERGTALPARPAGVVLALLVLRGARVRGGLPEPTVALIRQIMDEDLPQLVTADPEELRAYPDVLAALIDQRREAGLLNAKRQSKLHTALQESIADYEQAMTDPVRLTWPRLYAGLLRADGVDPTDRQAVWQWLCEYRERPLSQRRAIFESALGTPAVDDTGIISRQRTVILGLRTENAELVLQGLLLTRISGILDATANGSAQAEPAPGFDRTTMVDDATDALLDRGTAVGLSAALRGEFRDLTPRRDNAATVTDLLMRELRRIQKDVSGGDTHLPPTDDVPATEIAELLRSSALLPAAAGLAEWVEQQGGVTGGPDAAAPAAREFAAGQLGLPPQILDEVWRHAVAVGLLRPADGRIVTGGALQVWRDGTAGELVQLGLDAFGAVATELTHLAERAEQADVPSEERGTIEALVEDLPFTLFQLFEEPAPASLARMAAVAQMWVLPYDLEEIAQLPPLSARNTVTLAAQLRPPRPMPSDPDQLTLMFGDDDESLPAAYHLPADDELRRLLPQGELDASDRTELLGIAYWQALLVDRLAALGVMQRADDRVELTRLGRALVRVGFQAAGGTAPTIGEIAAVDADELLRSMPSWTERIRLHVLQTWLDARGDIAKAWQELLAAIAGNPHSRRAIFDLLGVRYETDPTRDLRHVVIPQLPAPLKDPVAEHALRTALHEAVDDPINGALAAEALRLRGEQPADPPLSAQAVLLFERLNMLTFAEYRARQPAEYDTPDEDEVADENKTADGTQEAEQDTMTLPLGSALCVAFDQAAANWPGGAGELLRQFTAVAPELPGYENFLETLGQAHSQPAVAKTARTAARQAHNRPRSGDDASTHTHHRKRSSSSSRKKRRRR</sequence>
<proteinExistence type="predicted"/>
<keyword evidence="3" id="KW-1185">Reference proteome</keyword>
<dbReference type="Proteomes" id="UP000199013">
    <property type="component" value="Unassembled WGS sequence"/>
</dbReference>
<name>A0A1C3NX03_9ACTN</name>
<gene>
    <name evidence="2" type="ORF">FDG2_2116</name>
</gene>
<feature type="region of interest" description="Disordered" evidence="1">
    <location>
        <begin position="810"/>
        <end position="857"/>
    </location>
</feature>